<feature type="domain" description="Acyl-CoA dehydrogenase C-terminal" evidence="4">
    <location>
        <begin position="246"/>
        <end position="375"/>
    </location>
</feature>
<dbReference type="GO" id="GO:0033539">
    <property type="term" value="P:fatty acid beta-oxidation using acyl-CoA dehydrogenase"/>
    <property type="evidence" value="ECO:0007669"/>
    <property type="project" value="TreeGrafter"/>
</dbReference>
<evidence type="ECO:0000313" key="5">
    <source>
        <dbReference type="EMBL" id="MBB3046790.1"/>
    </source>
</evidence>
<keyword evidence="1 5" id="KW-0560">Oxidoreductase</keyword>
<dbReference type="Gene3D" id="1.20.140.10">
    <property type="entry name" value="Butyryl-CoA Dehydrogenase, subunit A, domain 3"/>
    <property type="match status" value="1"/>
</dbReference>
<evidence type="ECO:0000256" key="2">
    <source>
        <dbReference type="ARBA" id="ARBA00049661"/>
    </source>
</evidence>
<dbReference type="GO" id="GO:0036383">
    <property type="term" value="F:3-hydroxy-9,10-secoandrosta-1,3,5(10)-triene-9,17-dione monooxygenase activity"/>
    <property type="evidence" value="ECO:0007669"/>
    <property type="project" value="UniProtKB-EC"/>
</dbReference>
<dbReference type="Gene3D" id="2.40.110.10">
    <property type="entry name" value="Butyryl-CoA Dehydrogenase, subunit A, domain 2"/>
    <property type="match status" value="1"/>
</dbReference>
<comment type="similarity">
    <text evidence="2">Belongs to the HpaH/HsaA monooxygenase family.</text>
</comment>
<dbReference type="SUPFAM" id="SSF56645">
    <property type="entry name" value="Acyl-CoA dehydrogenase NM domain-like"/>
    <property type="match status" value="1"/>
</dbReference>
<dbReference type="GO" id="GO:0005737">
    <property type="term" value="C:cytoplasm"/>
    <property type="evidence" value="ECO:0007669"/>
    <property type="project" value="TreeGrafter"/>
</dbReference>
<comment type="caution">
    <text evidence="5">The sequence shown here is derived from an EMBL/GenBank/DDBJ whole genome shotgun (WGS) entry which is preliminary data.</text>
</comment>
<dbReference type="InterPro" id="IPR036250">
    <property type="entry name" value="AcylCo_DH-like_C"/>
</dbReference>
<dbReference type="RefSeq" id="WP_183409458.1">
    <property type="nucleotide sequence ID" value="NZ_JACHWY010000001.1"/>
</dbReference>
<evidence type="ECO:0000256" key="1">
    <source>
        <dbReference type="ARBA" id="ARBA00023002"/>
    </source>
</evidence>
<evidence type="ECO:0000259" key="3">
    <source>
        <dbReference type="Pfam" id="PF02771"/>
    </source>
</evidence>
<dbReference type="PANTHER" id="PTHR48083">
    <property type="entry name" value="MEDIUM-CHAIN SPECIFIC ACYL-COA DEHYDROGENASE, MITOCHONDRIAL-RELATED"/>
    <property type="match status" value="1"/>
</dbReference>
<dbReference type="AlphaFoldDB" id="A0A7W4Z6C2"/>
<dbReference type="InterPro" id="IPR009100">
    <property type="entry name" value="AcylCoA_DH/oxidase_NM_dom_sf"/>
</dbReference>
<dbReference type="Pfam" id="PF02771">
    <property type="entry name" value="Acyl-CoA_dh_N"/>
    <property type="match status" value="1"/>
</dbReference>
<dbReference type="InterPro" id="IPR037069">
    <property type="entry name" value="AcylCoA_DH/ox_N_sf"/>
</dbReference>
<dbReference type="InterPro" id="IPR050741">
    <property type="entry name" value="Acyl-CoA_dehydrogenase"/>
</dbReference>
<dbReference type="EC" id="1.14.14.12" evidence="5"/>
<accession>A0A7W4Z6C2</accession>
<protein>
    <submittedName>
        <fullName evidence="5">3-hydroxy-9,10-secoandrosta-1,3,5(10)-triene-9, 17-dione monooxygenase</fullName>
        <ecNumber evidence="5">1.14.14.12</ecNumber>
    </submittedName>
</protein>
<keyword evidence="6" id="KW-1185">Reference proteome</keyword>
<dbReference type="SUPFAM" id="SSF47203">
    <property type="entry name" value="Acyl-CoA dehydrogenase C-terminal domain-like"/>
    <property type="match status" value="1"/>
</dbReference>
<dbReference type="PIRSF" id="PIRSF016578">
    <property type="entry name" value="HsaA"/>
    <property type="match status" value="1"/>
</dbReference>
<gene>
    <name evidence="5" type="ORF">FHR99_001026</name>
</gene>
<dbReference type="GO" id="GO:0003995">
    <property type="term" value="F:acyl-CoA dehydrogenase activity"/>
    <property type="evidence" value="ECO:0007669"/>
    <property type="project" value="TreeGrafter"/>
</dbReference>
<dbReference type="GO" id="GO:0050660">
    <property type="term" value="F:flavin adenine dinucleotide binding"/>
    <property type="evidence" value="ECO:0007669"/>
    <property type="project" value="InterPro"/>
</dbReference>
<dbReference type="Gene3D" id="1.10.540.10">
    <property type="entry name" value="Acyl-CoA dehydrogenase/oxidase, N-terminal domain"/>
    <property type="match status" value="1"/>
</dbReference>
<proteinExistence type="inferred from homology"/>
<organism evidence="5 6">
    <name type="scientific">Litorivivens lipolytica</name>
    <dbReference type="NCBI Taxonomy" id="1524264"/>
    <lineage>
        <taxon>Bacteria</taxon>
        <taxon>Pseudomonadati</taxon>
        <taxon>Pseudomonadota</taxon>
        <taxon>Gammaproteobacteria</taxon>
        <taxon>Litorivivens</taxon>
    </lineage>
</organism>
<evidence type="ECO:0000259" key="4">
    <source>
        <dbReference type="Pfam" id="PF08028"/>
    </source>
</evidence>
<feature type="domain" description="Acyl-CoA dehydrogenase/oxidase N-terminal" evidence="3">
    <location>
        <begin position="3"/>
        <end position="87"/>
    </location>
</feature>
<dbReference type="CDD" id="cd01159">
    <property type="entry name" value="NcnH"/>
    <property type="match status" value="1"/>
</dbReference>
<dbReference type="InterPro" id="IPR013786">
    <property type="entry name" value="AcylCoA_DH/ox_N"/>
</dbReference>
<reference evidence="5 6" key="1">
    <citation type="submission" date="2020-08" db="EMBL/GenBank/DDBJ databases">
        <title>Genomic Encyclopedia of Type Strains, Phase III (KMG-III): the genomes of soil and plant-associated and newly described type strains.</title>
        <authorList>
            <person name="Whitman W."/>
        </authorList>
    </citation>
    <scope>NUCLEOTIDE SEQUENCE [LARGE SCALE GENOMIC DNA]</scope>
    <source>
        <strain evidence="5 6">CECT 8654</strain>
    </source>
</reference>
<dbReference type="EMBL" id="JACHWY010000001">
    <property type="protein sequence ID" value="MBB3046790.1"/>
    <property type="molecule type" value="Genomic_DNA"/>
</dbReference>
<keyword evidence="5" id="KW-0503">Monooxygenase</keyword>
<dbReference type="Pfam" id="PF08028">
    <property type="entry name" value="Acyl-CoA_dh_2"/>
    <property type="match status" value="1"/>
</dbReference>
<dbReference type="InterPro" id="IPR013107">
    <property type="entry name" value="Acyl-CoA_DH_C"/>
</dbReference>
<sequence>MSEKAQLQQQVRAAARELVPVLRERAEACEQARQVPAETIKDFAEAGFFRILQPKKWGGYELDPHDFYDVQMTVAEGCMSSAWCLGVIAIHNWQLALFDDRAAQDVWGEDDSVLISSSYMPVGKVEHVDGGLKLSGKWGFSSGSDHCDWVFLGAMVPPKDGDSAGGPPDMRTFLVPRSDYEIVDDWHVMGLKGTGSKTIVVKDAFVPEYRTHKAIDGFTCNSPGNAVNTAPLFKIPFGQMFVRAVSTAAIGALKGACDTFIETTAKRVGKNDGKSAGEDPHARYALAQAESIVDELKLVLFRNFDRLKEAAEGGPELTIEERIKFRWESAAVPQRCIEGVDPLFAFAGGSGIYQGNALMRTFVDIHASRAHTANNPQKFGGNWGAVQLGAPNTDFFL</sequence>
<dbReference type="InterPro" id="IPR046373">
    <property type="entry name" value="Acyl-CoA_Oxase/DH_mid-dom_sf"/>
</dbReference>
<evidence type="ECO:0000313" key="6">
    <source>
        <dbReference type="Proteomes" id="UP000537130"/>
    </source>
</evidence>
<name>A0A7W4Z6C2_9GAMM</name>
<dbReference type="PANTHER" id="PTHR48083:SF19">
    <property type="entry name" value="FLAVIN-DEPENDENT MONOOXYGENASE, OXYGENASE SUBUNIT HSAA"/>
    <property type="match status" value="1"/>
</dbReference>
<dbReference type="Proteomes" id="UP000537130">
    <property type="component" value="Unassembled WGS sequence"/>
</dbReference>